<feature type="transmembrane region" description="Helical" evidence="7">
    <location>
        <begin position="454"/>
        <end position="480"/>
    </location>
</feature>
<sequence>MVVGLPKRWSLVGFVIAFLLLTPLLALLTLATLPDGEVFAHLTNTVLPSYIANTAKLMLAVVLLSLLFAVPAAWLVARCDLPGRRFFQWALLLPLAMPGYVVAYIYTDLLDYPGPVQRFVRSLLGATSPADYWFPDIRSLGGAALMLALVLFPYIFLLGRTAFMEQSLSLLQASRIMGASERQSFWRLSLPMARPAIAAGVALVAMETAADFATVSYFAVPTLTTAVYDTWLGYGSLASASKLSVIILLAVFLLIYLERFARRKQELFQRQALTGQIPLLSLGRWRWPAFGFCLLLLLASFILPLGILLDYAIRYFGASWNSEFFQFSWNSFYLSALSAALCVLLALALLYVGRISPRRIDSWPARLASSGYALPGTVLAIGVLGPLTWLDFAINDLADWLGREGPGLIFSGSVAALLFAFCVRFAAIAIGGIENSWRRLSPSLDMAALTMGKGPLSMFFLVHLPLLRTGILAALLLVFIEAMKELPAALLLRPIGFENLATHVFQYVSDERLEQGALAAIVIVLVGLVPLILLNRSLELKAPDSPVSDSPVSDSPVSDSPVSDSPVSVNPMSPKER</sequence>
<evidence type="ECO:0000256" key="1">
    <source>
        <dbReference type="ARBA" id="ARBA00004651"/>
    </source>
</evidence>
<evidence type="ECO:0000256" key="3">
    <source>
        <dbReference type="ARBA" id="ARBA00022475"/>
    </source>
</evidence>
<evidence type="ECO:0000259" key="9">
    <source>
        <dbReference type="PROSITE" id="PS50928"/>
    </source>
</evidence>
<keyword evidence="2 7" id="KW-0813">Transport</keyword>
<evidence type="ECO:0000313" key="10">
    <source>
        <dbReference type="EMBL" id="MBT1444320.1"/>
    </source>
</evidence>
<dbReference type="PANTHER" id="PTHR30183:SF2">
    <property type="entry name" value="IRON UTILIZATION PROTEIN"/>
    <property type="match status" value="1"/>
</dbReference>
<evidence type="ECO:0000256" key="8">
    <source>
        <dbReference type="SAM" id="MobiDB-lite"/>
    </source>
</evidence>
<feature type="transmembrane region" description="Helical" evidence="7">
    <location>
        <begin position="409"/>
        <end position="433"/>
    </location>
</feature>
<dbReference type="Proteomes" id="UP001195903">
    <property type="component" value="Unassembled WGS sequence"/>
</dbReference>
<keyword evidence="3" id="KW-1003">Cell membrane</keyword>
<dbReference type="PANTHER" id="PTHR30183">
    <property type="entry name" value="MOLYBDENUM TRANSPORT SYSTEM PERMEASE PROTEIN MODB"/>
    <property type="match status" value="1"/>
</dbReference>
<feature type="transmembrane region" description="Helical" evidence="7">
    <location>
        <begin position="196"/>
        <end position="219"/>
    </location>
</feature>
<dbReference type="PROSITE" id="PS50928">
    <property type="entry name" value="ABC_TM1"/>
    <property type="match status" value="2"/>
</dbReference>
<evidence type="ECO:0000256" key="7">
    <source>
        <dbReference type="RuleBase" id="RU363032"/>
    </source>
</evidence>
<dbReference type="InterPro" id="IPR000515">
    <property type="entry name" value="MetI-like"/>
</dbReference>
<evidence type="ECO:0000256" key="5">
    <source>
        <dbReference type="ARBA" id="ARBA00022989"/>
    </source>
</evidence>
<comment type="similarity">
    <text evidence="7">Belongs to the binding-protein-dependent transport system permease family.</text>
</comment>
<name>A0ABS5V314_9GAMM</name>
<feature type="transmembrane region" description="Helical" evidence="7">
    <location>
        <begin position="231"/>
        <end position="257"/>
    </location>
</feature>
<comment type="caution">
    <text evidence="10">The sequence shown here is derived from an EMBL/GenBank/DDBJ whole genome shotgun (WGS) entry which is preliminary data.</text>
</comment>
<feature type="transmembrane region" description="Helical" evidence="7">
    <location>
        <begin position="289"/>
        <end position="312"/>
    </location>
</feature>
<feature type="region of interest" description="Disordered" evidence="8">
    <location>
        <begin position="542"/>
        <end position="577"/>
    </location>
</feature>
<feature type="transmembrane region" description="Helical" evidence="7">
    <location>
        <begin position="516"/>
        <end position="534"/>
    </location>
</feature>
<feature type="transmembrane region" description="Helical" evidence="7">
    <location>
        <begin position="89"/>
        <end position="107"/>
    </location>
</feature>
<keyword evidence="11" id="KW-1185">Reference proteome</keyword>
<feature type="transmembrane region" description="Helical" evidence="7">
    <location>
        <begin position="12"/>
        <end position="33"/>
    </location>
</feature>
<dbReference type="InterPro" id="IPR035906">
    <property type="entry name" value="MetI-like_sf"/>
</dbReference>
<dbReference type="SUPFAM" id="SSF161098">
    <property type="entry name" value="MetI-like"/>
    <property type="match status" value="2"/>
</dbReference>
<evidence type="ECO:0000313" key="11">
    <source>
        <dbReference type="Proteomes" id="UP001195903"/>
    </source>
</evidence>
<feature type="compositionally biased region" description="Low complexity" evidence="8">
    <location>
        <begin position="543"/>
        <end position="569"/>
    </location>
</feature>
<protein>
    <submittedName>
        <fullName evidence="10">Iron ABC transporter permease</fullName>
    </submittedName>
</protein>
<evidence type="ECO:0000256" key="4">
    <source>
        <dbReference type="ARBA" id="ARBA00022692"/>
    </source>
</evidence>
<feature type="transmembrane region" description="Helical" evidence="7">
    <location>
        <begin position="140"/>
        <end position="159"/>
    </location>
</feature>
<dbReference type="Pfam" id="PF00528">
    <property type="entry name" value="BPD_transp_1"/>
    <property type="match status" value="1"/>
</dbReference>
<dbReference type="Gene3D" id="1.10.3720.10">
    <property type="entry name" value="MetI-like"/>
    <property type="match status" value="2"/>
</dbReference>
<keyword evidence="5 7" id="KW-1133">Transmembrane helix</keyword>
<accession>A0ABS5V314</accession>
<evidence type="ECO:0000256" key="6">
    <source>
        <dbReference type="ARBA" id="ARBA00023136"/>
    </source>
</evidence>
<organism evidence="10 11">
    <name type="scientific">Shewanella jiangmenensis</name>
    <dbReference type="NCBI Taxonomy" id="2837387"/>
    <lineage>
        <taxon>Bacteria</taxon>
        <taxon>Pseudomonadati</taxon>
        <taxon>Pseudomonadota</taxon>
        <taxon>Gammaproteobacteria</taxon>
        <taxon>Alteromonadales</taxon>
        <taxon>Shewanellaceae</taxon>
        <taxon>Shewanella</taxon>
    </lineage>
</organism>
<evidence type="ECO:0000256" key="2">
    <source>
        <dbReference type="ARBA" id="ARBA00022448"/>
    </source>
</evidence>
<dbReference type="CDD" id="cd06261">
    <property type="entry name" value="TM_PBP2"/>
    <property type="match status" value="2"/>
</dbReference>
<gene>
    <name evidence="10" type="ORF">KJI95_07245</name>
</gene>
<feature type="transmembrane region" description="Helical" evidence="7">
    <location>
        <begin position="372"/>
        <end position="389"/>
    </location>
</feature>
<feature type="transmembrane region" description="Helical" evidence="7">
    <location>
        <begin position="57"/>
        <end position="77"/>
    </location>
</feature>
<dbReference type="RefSeq" id="WP_214506513.1">
    <property type="nucleotide sequence ID" value="NZ_JAHEPS010000002.1"/>
</dbReference>
<reference evidence="10 11" key="1">
    <citation type="submission" date="2021-05" db="EMBL/GenBank/DDBJ databases">
        <title>Shewanella sp. JM162201.</title>
        <authorList>
            <person name="Xu S."/>
            <person name="Li A."/>
        </authorList>
    </citation>
    <scope>NUCLEOTIDE SEQUENCE [LARGE SCALE GENOMIC DNA]</scope>
    <source>
        <strain evidence="10 11">JM162201</strain>
    </source>
</reference>
<proteinExistence type="inferred from homology"/>
<comment type="subcellular location">
    <subcellularLocation>
        <location evidence="1 7">Cell membrane</location>
        <topology evidence="1 7">Multi-pass membrane protein</topology>
    </subcellularLocation>
</comment>
<keyword evidence="4 7" id="KW-0812">Transmembrane</keyword>
<feature type="domain" description="ABC transmembrane type-1" evidence="9">
    <location>
        <begin position="328"/>
        <end position="534"/>
    </location>
</feature>
<feature type="transmembrane region" description="Helical" evidence="7">
    <location>
        <begin position="332"/>
        <end position="352"/>
    </location>
</feature>
<keyword evidence="6 7" id="KW-0472">Membrane</keyword>
<dbReference type="EMBL" id="JAHEPS010000002">
    <property type="protein sequence ID" value="MBT1444320.1"/>
    <property type="molecule type" value="Genomic_DNA"/>
</dbReference>
<feature type="domain" description="ABC transmembrane type-1" evidence="9">
    <location>
        <begin position="51"/>
        <end position="258"/>
    </location>
</feature>